<reference evidence="2 3" key="1">
    <citation type="submission" date="2021-01" db="EMBL/GenBank/DDBJ databases">
        <title>Belnapia mucosa sp. nov. and Belnapia arida sp. nov., isolated from the Tabernas Desert (Almeria, Spain).</title>
        <authorList>
            <person name="Molina-Menor E."/>
            <person name="Vidal-Verdu A."/>
            <person name="Calonge A."/>
            <person name="Satari L."/>
            <person name="Pereto Magraner J."/>
            <person name="Porcar Miralles M."/>
        </authorList>
    </citation>
    <scope>NUCLEOTIDE SEQUENCE [LARGE SCALE GENOMIC DNA]</scope>
    <source>
        <strain evidence="2 3">T6</strain>
    </source>
</reference>
<evidence type="ECO:0000313" key="3">
    <source>
        <dbReference type="Proteomes" id="UP000606490"/>
    </source>
</evidence>
<dbReference type="EMBL" id="JAEUXJ010000002">
    <property type="protein sequence ID" value="MBL6454981.1"/>
    <property type="molecule type" value="Genomic_DNA"/>
</dbReference>
<sequence>MVRMLSRHHLTGLRRALTGLVALVLLVTALGAGMAPAHAHGAGRTPVSVSATSGEHGGTGGKAARHDACHGLRCACHGGTCPDTVAGLSHPLVARILPRLLGLEPVLTSRQDAPPLQPPRA</sequence>
<organism evidence="2 3">
    <name type="scientific">Belnapia mucosa</name>
    <dbReference type="NCBI Taxonomy" id="2804532"/>
    <lineage>
        <taxon>Bacteria</taxon>
        <taxon>Pseudomonadati</taxon>
        <taxon>Pseudomonadota</taxon>
        <taxon>Alphaproteobacteria</taxon>
        <taxon>Acetobacterales</taxon>
        <taxon>Roseomonadaceae</taxon>
        <taxon>Belnapia</taxon>
    </lineage>
</organism>
<evidence type="ECO:0000313" key="2">
    <source>
        <dbReference type="EMBL" id="MBL6454981.1"/>
    </source>
</evidence>
<accession>A0ABS1UZU5</accession>
<comment type="caution">
    <text evidence="2">The sequence shown here is derived from an EMBL/GenBank/DDBJ whole genome shotgun (WGS) entry which is preliminary data.</text>
</comment>
<feature type="region of interest" description="Disordered" evidence="1">
    <location>
        <begin position="37"/>
        <end position="59"/>
    </location>
</feature>
<dbReference type="Proteomes" id="UP000606490">
    <property type="component" value="Unassembled WGS sequence"/>
</dbReference>
<evidence type="ECO:0008006" key="4">
    <source>
        <dbReference type="Google" id="ProtNLM"/>
    </source>
</evidence>
<name>A0ABS1UZU5_9PROT</name>
<keyword evidence="3" id="KW-1185">Reference proteome</keyword>
<evidence type="ECO:0000256" key="1">
    <source>
        <dbReference type="SAM" id="MobiDB-lite"/>
    </source>
</evidence>
<proteinExistence type="predicted"/>
<protein>
    <recommendedName>
        <fullName evidence="4">Secreted protein</fullName>
    </recommendedName>
</protein>
<dbReference type="RefSeq" id="WP_202824713.1">
    <property type="nucleotide sequence ID" value="NZ_JAEUXJ010000002.1"/>
</dbReference>
<gene>
    <name evidence="2" type="ORF">JMJ55_06575</name>
</gene>